<reference evidence="1 2" key="1">
    <citation type="journal article" date="2006" name="Science">
        <title>The genome of black cottonwood, Populus trichocarpa (Torr. &amp; Gray).</title>
        <authorList>
            <person name="Tuskan G.A."/>
            <person name="Difazio S."/>
            <person name="Jansson S."/>
            <person name="Bohlmann J."/>
            <person name="Grigoriev I."/>
            <person name="Hellsten U."/>
            <person name="Putnam N."/>
            <person name="Ralph S."/>
            <person name="Rombauts S."/>
            <person name="Salamov A."/>
            <person name="Schein J."/>
            <person name="Sterck L."/>
            <person name="Aerts A."/>
            <person name="Bhalerao R.R."/>
            <person name="Bhalerao R.P."/>
            <person name="Blaudez D."/>
            <person name="Boerjan W."/>
            <person name="Brun A."/>
            <person name="Brunner A."/>
            <person name="Busov V."/>
            <person name="Campbell M."/>
            <person name="Carlson J."/>
            <person name="Chalot M."/>
            <person name="Chapman J."/>
            <person name="Chen G.L."/>
            <person name="Cooper D."/>
            <person name="Coutinho P.M."/>
            <person name="Couturier J."/>
            <person name="Covert S."/>
            <person name="Cronk Q."/>
            <person name="Cunningham R."/>
            <person name="Davis J."/>
            <person name="Degroeve S."/>
            <person name="Dejardin A."/>
            <person name="Depamphilis C."/>
            <person name="Detter J."/>
            <person name="Dirks B."/>
            <person name="Dubchak I."/>
            <person name="Duplessis S."/>
            <person name="Ehlting J."/>
            <person name="Ellis B."/>
            <person name="Gendler K."/>
            <person name="Goodstein D."/>
            <person name="Gribskov M."/>
            <person name="Grimwood J."/>
            <person name="Groover A."/>
            <person name="Gunter L."/>
            <person name="Hamberger B."/>
            <person name="Heinze B."/>
            <person name="Helariutta Y."/>
            <person name="Henrissat B."/>
            <person name="Holligan D."/>
            <person name="Holt R."/>
            <person name="Huang W."/>
            <person name="Islam-Faridi N."/>
            <person name="Jones S."/>
            <person name="Jones-Rhoades M."/>
            <person name="Jorgensen R."/>
            <person name="Joshi C."/>
            <person name="Kangasjarvi J."/>
            <person name="Karlsson J."/>
            <person name="Kelleher C."/>
            <person name="Kirkpatrick R."/>
            <person name="Kirst M."/>
            <person name="Kohler A."/>
            <person name="Kalluri U."/>
            <person name="Larimer F."/>
            <person name="Leebens-Mack J."/>
            <person name="Leple J.C."/>
            <person name="Locascio P."/>
            <person name="Lou Y."/>
            <person name="Lucas S."/>
            <person name="Martin F."/>
            <person name="Montanini B."/>
            <person name="Napoli C."/>
            <person name="Nelson D.R."/>
            <person name="Nelson C."/>
            <person name="Nieminen K."/>
            <person name="Nilsson O."/>
            <person name="Pereda V."/>
            <person name="Peter G."/>
            <person name="Philippe R."/>
            <person name="Pilate G."/>
            <person name="Poliakov A."/>
            <person name="Razumovskaya J."/>
            <person name="Richardson P."/>
            <person name="Rinaldi C."/>
            <person name="Ritland K."/>
            <person name="Rouze P."/>
            <person name="Ryaboy D."/>
            <person name="Schmutz J."/>
            <person name="Schrader J."/>
            <person name="Segerman B."/>
            <person name="Shin H."/>
            <person name="Siddiqui A."/>
            <person name="Sterky F."/>
            <person name="Terry A."/>
            <person name="Tsai C.J."/>
            <person name="Uberbacher E."/>
            <person name="Unneberg P."/>
            <person name="Vahala J."/>
            <person name="Wall K."/>
            <person name="Wessler S."/>
            <person name="Yang G."/>
            <person name="Yin T."/>
            <person name="Douglas C."/>
            <person name="Marra M."/>
            <person name="Sandberg G."/>
            <person name="Van de Peer Y."/>
            <person name="Rokhsar D."/>
        </authorList>
    </citation>
    <scope>NUCLEOTIDE SEQUENCE [LARGE SCALE GENOMIC DNA]</scope>
    <source>
        <strain evidence="2">cv. Nisqually</strain>
    </source>
</reference>
<organism evidence="1 2">
    <name type="scientific">Populus trichocarpa</name>
    <name type="common">Western balsam poplar</name>
    <name type="synonym">Populus balsamifera subsp. trichocarpa</name>
    <dbReference type="NCBI Taxonomy" id="3694"/>
    <lineage>
        <taxon>Eukaryota</taxon>
        <taxon>Viridiplantae</taxon>
        <taxon>Streptophyta</taxon>
        <taxon>Embryophyta</taxon>
        <taxon>Tracheophyta</taxon>
        <taxon>Spermatophyta</taxon>
        <taxon>Magnoliopsida</taxon>
        <taxon>eudicotyledons</taxon>
        <taxon>Gunneridae</taxon>
        <taxon>Pentapetalae</taxon>
        <taxon>rosids</taxon>
        <taxon>fabids</taxon>
        <taxon>Malpighiales</taxon>
        <taxon>Salicaceae</taxon>
        <taxon>Saliceae</taxon>
        <taxon>Populus</taxon>
    </lineage>
</organism>
<name>A0ACC0SHZ8_POPTR</name>
<evidence type="ECO:0000313" key="2">
    <source>
        <dbReference type="Proteomes" id="UP000006729"/>
    </source>
</evidence>
<accession>A0ACC0SHZ8</accession>
<comment type="caution">
    <text evidence="1">The sequence shown here is derived from an EMBL/GenBank/DDBJ whole genome shotgun (WGS) entry which is preliminary data.</text>
</comment>
<keyword evidence="2" id="KW-1185">Reference proteome</keyword>
<evidence type="ECO:0000313" key="1">
    <source>
        <dbReference type="EMBL" id="KAI9388869.1"/>
    </source>
</evidence>
<proteinExistence type="predicted"/>
<gene>
    <name evidence="1" type="ORF">POPTR_009G129800v4</name>
</gene>
<dbReference type="EMBL" id="CM009298">
    <property type="protein sequence ID" value="KAI9388869.1"/>
    <property type="molecule type" value="Genomic_DNA"/>
</dbReference>
<protein>
    <submittedName>
        <fullName evidence="1">Uncharacterized protein</fullName>
    </submittedName>
</protein>
<dbReference type="Proteomes" id="UP000006729">
    <property type="component" value="Chromosome 9"/>
</dbReference>
<sequence length="68" mass="7975">MENLRFFFFALLLLVSPLLQGNLTFSSSQFLDPEPHTHAKLLLVFLWSVCEFTLFFHFICLKWNSHAA</sequence>